<keyword evidence="1" id="KW-0812">Transmembrane</keyword>
<organism evidence="2 3">
    <name type="scientific">Paracoccus hibiscisoli</name>
    <dbReference type="NCBI Taxonomy" id="2023261"/>
    <lineage>
        <taxon>Bacteria</taxon>
        <taxon>Pseudomonadati</taxon>
        <taxon>Pseudomonadota</taxon>
        <taxon>Alphaproteobacteria</taxon>
        <taxon>Rhodobacterales</taxon>
        <taxon>Paracoccaceae</taxon>
        <taxon>Paracoccus</taxon>
    </lineage>
</organism>
<evidence type="ECO:0000313" key="2">
    <source>
        <dbReference type="EMBL" id="TJZ86720.1"/>
    </source>
</evidence>
<comment type="caution">
    <text evidence="2">The sequence shown here is derived from an EMBL/GenBank/DDBJ whole genome shotgun (WGS) entry which is preliminary data.</text>
</comment>
<feature type="transmembrane region" description="Helical" evidence="1">
    <location>
        <begin position="67"/>
        <end position="85"/>
    </location>
</feature>
<feature type="transmembrane region" description="Helical" evidence="1">
    <location>
        <begin position="91"/>
        <end position="108"/>
    </location>
</feature>
<keyword evidence="3" id="KW-1185">Reference proteome</keyword>
<feature type="transmembrane region" description="Helical" evidence="1">
    <location>
        <begin position="35"/>
        <end position="55"/>
    </location>
</feature>
<sequence length="113" mass="11305">MRIIPVLPLLLLAAGAVLAGIAFVGPFGNTGVDLTLGAGLALLGSVAATLLAGIATLAHPRRGWRRALIALAVLAALLTALAAVFLMQTLLAAAMLAGAAGLIAAPFFERTPR</sequence>
<dbReference type="Proteomes" id="UP000306223">
    <property type="component" value="Unassembled WGS sequence"/>
</dbReference>
<evidence type="ECO:0000313" key="3">
    <source>
        <dbReference type="Proteomes" id="UP000306223"/>
    </source>
</evidence>
<protein>
    <submittedName>
        <fullName evidence="2">Uncharacterized protein</fullName>
    </submittedName>
</protein>
<dbReference type="AlphaFoldDB" id="A0A4U0QXX4"/>
<evidence type="ECO:0000256" key="1">
    <source>
        <dbReference type="SAM" id="Phobius"/>
    </source>
</evidence>
<reference evidence="2 3" key="1">
    <citation type="submission" date="2019-04" db="EMBL/GenBank/DDBJ databases">
        <authorList>
            <person name="Li J."/>
        </authorList>
    </citation>
    <scope>NUCLEOTIDE SEQUENCE [LARGE SCALE GENOMIC DNA]</scope>
    <source>
        <strain evidence="2 3">CCTCC AB2016182</strain>
    </source>
</reference>
<dbReference type="RefSeq" id="WP_136855444.1">
    <property type="nucleotide sequence ID" value="NZ_SUNH01000005.1"/>
</dbReference>
<keyword evidence="1" id="KW-1133">Transmembrane helix</keyword>
<proteinExistence type="predicted"/>
<keyword evidence="1" id="KW-0472">Membrane</keyword>
<accession>A0A4U0QXX4</accession>
<name>A0A4U0QXX4_9RHOB</name>
<gene>
    <name evidence="2" type="ORF">FA740_03810</name>
</gene>
<dbReference type="EMBL" id="SUNH01000005">
    <property type="protein sequence ID" value="TJZ86720.1"/>
    <property type="molecule type" value="Genomic_DNA"/>
</dbReference>